<organism evidence="1 2">
    <name type="scientific">Sphingopyxis alaskensis (strain DSM 13593 / LMG 18877 / RB2256)</name>
    <name type="common">Sphingomonas alaskensis</name>
    <dbReference type="NCBI Taxonomy" id="317655"/>
    <lineage>
        <taxon>Bacteria</taxon>
        <taxon>Pseudomonadati</taxon>
        <taxon>Pseudomonadota</taxon>
        <taxon>Alphaproteobacteria</taxon>
        <taxon>Sphingomonadales</taxon>
        <taxon>Sphingomonadaceae</taxon>
        <taxon>Sphingopyxis</taxon>
    </lineage>
</organism>
<proteinExistence type="predicted"/>
<evidence type="ECO:0000313" key="1">
    <source>
        <dbReference type="EMBL" id="ABF54360.1"/>
    </source>
</evidence>
<dbReference type="STRING" id="317655.Sala_2655"/>
<protein>
    <submittedName>
        <fullName evidence="1">Uncharacterized protein</fullName>
    </submittedName>
</protein>
<name>Q1GPR2_SPHAL</name>
<dbReference type="Proteomes" id="UP000006578">
    <property type="component" value="Chromosome"/>
</dbReference>
<dbReference type="HOGENOM" id="CLU_103740_0_0_5"/>
<gene>
    <name evidence="1" type="ordered locus">Sala_2655</name>
</gene>
<dbReference type="AlphaFoldDB" id="Q1GPR2"/>
<keyword evidence="2" id="KW-1185">Reference proteome</keyword>
<sequence length="173" mass="19219">MMADYYTPTVVEPFIPLSAMLPIERLFLAQVFDEEIADDTAYYYSEDGANDLIFMPVGDVRAALDAAKPDTSRLAQKLLDEQPDAILGEDDIELDMCGDIWADVLQDIVRRSPDLDHLTVTMAFTCSKMRVDGFGGLAMLITAEAIRSESTNTLFDRFYKEAQANGEIGYGNP</sequence>
<dbReference type="eggNOG" id="ENOG5032QVF">
    <property type="taxonomic scope" value="Bacteria"/>
</dbReference>
<evidence type="ECO:0000313" key="2">
    <source>
        <dbReference type="Proteomes" id="UP000006578"/>
    </source>
</evidence>
<reference evidence="1 2" key="1">
    <citation type="journal article" date="2009" name="Proc. Natl. Acad. Sci. U.S.A.">
        <title>The genomic basis of trophic strategy in marine bacteria.</title>
        <authorList>
            <person name="Lauro F.M."/>
            <person name="McDougald D."/>
            <person name="Thomas T."/>
            <person name="Williams T.J."/>
            <person name="Egan S."/>
            <person name="Rice S."/>
            <person name="DeMaere M.Z."/>
            <person name="Ting L."/>
            <person name="Ertan H."/>
            <person name="Johnson J."/>
            <person name="Ferriera S."/>
            <person name="Lapidus A."/>
            <person name="Anderson I."/>
            <person name="Kyrpides N."/>
            <person name="Munk A.C."/>
            <person name="Detter C."/>
            <person name="Han C.S."/>
            <person name="Brown M.V."/>
            <person name="Robb F.T."/>
            <person name="Kjelleberg S."/>
            <person name="Cavicchioli R."/>
        </authorList>
    </citation>
    <scope>NUCLEOTIDE SEQUENCE [LARGE SCALE GENOMIC DNA]</scope>
    <source>
        <strain evidence="2">DSM 13593 / LMG 18877 / RB2256</strain>
    </source>
</reference>
<accession>Q1GPR2</accession>
<dbReference type="KEGG" id="sal:Sala_2655"/>
<dbReference type="EMBL" id="CP000356">
    <property type="protein sequence ID" value="ABF54360.1"/>
    <property type="molecule type" value="Genomic_DNA"/>
</dbReference>